<feature type="domain" description="Knr4/Smi1-like" evidence="1">
    <location>
        <begin position="19"/>
        <end position="164"/>
    </location>
</feature>
<evidence type="ECO:0000313" key="3">
    <source>
        <dbReference type="Proteomes" id="UP000598360"/>
    </source>
</evidence>
<dbReference type="RefSeq" id="WP_193928578.1">
    <property type="nucleotide sequence ID" value="NZ_JADEYC010000018.1"/>
</dbReference>
<organism evidence="2 3">
    <name type="scientific">Saccharopolyspora montiporae</name>
    <dbReference type="NCBI Taxonomy" id="2781240"/>
    <lineage>
        <taxon>Bacteria</taxon>
        <taxon>Bacillati</taxon>
        <taxon>Actinomycetota</taxon>
        <taxon>Actinomycetes</taxon>
        <taxon>Pseudonocardiales</taxon>
        <taxon>Pseudonocardiaceae</taxon>
        <taxon>Saccharopolyspora</taxon>
    </lineage>
</organism>
<protein>
    <submittedName>
        <fullName evidence="2">SMI1/KNR4 family protein</fullName>
    </submittedName>
</protein>
<dbReference type="SUPFAM" id="SSF160631">
    <property type="entry name" value="SMI1/KNR4-like"/>
    <property type="match status" value="1"/>
</dbReference>
<sequence>MDVTELWAEIVHWLTEHAPVTAASLREPGGAPDLLEVEAEFEVRLPDELRAWWSCCGGTGPDVLADVLPPFYTPYGRAEALDAWREHGKNRPAQWERPPCDYYAGSPGAGYHPAWIPIAGDGFADELLVDLRPGALRGCVLEWEQEAARVRRPEWRSVAEMLAAVHRALTEGVPAGYSYPTVTEDGRLDWQIS</sequence>
<dbReference type="Proteomes" id="UP000598360">
    <property type="component" value="Unassembled WGS sequence"/>
</dbReference>
<evidence type="ECO:0000313" key="2">
    <source>
        <dbReference type="EMBL" id="MBE9375148.1"/>
    </source>
</evidence>
<keyword evidence="3" id="KW-1185">Reference proteome</keyword>
<gene>
    <name evidence="2" type="ORF">IQ251_11915</name>
</gene>
<name>A0A929BBQ9_9PSEU</name>
<evidence type="ECO:0000259" key="1">
    <source>
        <dbReference type="SMART" id="SM00860"/>
    </source>
</evidence>
<reference evidence="2" key="1">
    <citation type="submission" date="2020-10" db="EMBL/GenBank/DDBJ databases">
        <title>Diversity and distribution of actinomycetes associated with coral in the coast of Hainan.</title>
        <authorList>
            <person name="Li F."/>
        </authorList>
    </citation>
    <scope>NUCLEOTIDE SEQUENCE</scope>
    <source>
        <strain evidence="2">HNM0983</strain>
    </source>
</reference>
<dbReference type="Pfam" id="PF09346">
    <property type="entry name" value="SMI1_KNR4"/>
    <property type="match status" value="1"/>
</dbReference>
<dbReference type="InterPro" id="IPR018958">
    <property type="entry name" value="Knr4/Smi1-like_dom"/>
</dbReference>
<dbReference type="EMBL" id="JADEYC010000018">
    <property type="protein sequence ID" value="MBE9375148.1"/>
    <property type="molecule type" value="Genomic_DNA"/>
</dbReference>
<dbReference type="SMART" id="SM00860">
    <property type="entry name" value="SMI1_KNR4"/>
    <property type="match status" value="1"/>
</dbReference>
<dbReference type="AlphaFoldDB" id="A0A929BBQ9"/>
<dbReference type="InterPro" id="IPR037883">
    <property type="entry name" value="Knr4/Smi1-like_sf"/>
</dbReference>
<proteinExistence type="predicted"/>
<accession>A0A929BBQ9</accession>
<comment type="caution">
    <text evidence="2">The sequence shown here is derived from an EMBL/GenBank/DDBJ whole genome shotgun (WGS) entry which is preliminary data.</text>
</comment>